<dbReference type="Proteomes" id="UP000193334">
    <property type="component" value="Chromosome"/>
</dbReference>
<dbReference type="Gene3D" id="3.30.1120.10">
    <property type="match status" value="1"/>
</dbReference>
<dbReference type="Pfam" id="PF00884">
    <property type="entry name" value="Sulfatase"/>
    <property type="match status" value="1"/>
</dbReference>
<dbReference type="GO" id="GO:0004065">
    <property type="term" value="F:arylsulfatase activity"/>
    <property type="evidence" value="ECO:0007669"/>
    <property type="project" value="UniProtKB-EC"/>
</dbReference>
<dbReference type="InterPro" id="IPR006311">
    <property type="entry name" value="TAT_signal"/>
</dbReference>
<evidence type="ECO:0000256" key="1">
    <source>
        <dbReference type="ARBA" id="ARBA00008779"/>
    </source>
</evidence>
<keyword evidence="4" id="KW-1185">Reference proteome</keyword>
<dbReference type="SUPFAM" id="SSF53649">
    <property type="entry name" value="Alkaline phosphatase-like"/>
    <property type="match status" value="1"/>
</dbReference>
<dbReference type="EMBL" id="CP021023">
    <property type="protein sequence ID" value="ARN56183.1"/>
    <property type="molecule type" value="Genomic_DNA"/>
</dbReference>
<accession>A0A1W6LKB7</accession>
<evidence type="ECO:0000313" key="4">
    <source>
        <dbReference type="Proteomes" id="UP000193334"/>
    </source>
</evidence>
<protein>
    <submittedName>
        <fullName evidence="3">Arylsulfatase</fullName>
        <ecNumber evidence="3">3.1.6.1</ecNumber>
    </submittedName>
</protein>
<dbReference type="InterPro" id="IPR050738">
    <property type="entry name" value="Sulfatase"/>
</dbReference>
<evidence type="ECO:0000259" key="2">
    <source>
        <dbReference type="Pfam" id="PF00884"/>
    </source>
</evidence>
<dbReference type="InterPro" id="IPR017850">
    <property type="entry name" value="Alkaline_phosphatase_core_sf"/>
</dbReference>
<dbReference type="RefSeq" id="WP_085754895.1">
    <property type="nucleotide sequence ID" value="NZ_CP021023.1"/>
</dbReference>
<dbReference type="KEGG" id="pbp:STSP1_00556"/>
<keyword evidence="3" id="KW-0378">Hydrolase</keyword>
<dbReference type="Gene3D" id="3.40.720.10">
    <property type="entry name" value="Alkaline Phosphatase, subunit A"/>
    <property type="match status" value="1"/>
</dbReference>
<name>A0A1W6LKB7_9BACT</name>
<dbReference type="AlphaFoldDB" id="A0A1W6LKB7"/>
<evidence type="ECO:0000313" key="3">
    <source>
        <dbReference type="EMBL" id="ARN56183.1"/>
    </source>
</evidence>
<sequence length="467" mass="51569">MQSRRYFLKSAGIMVAGAVGTIGNAGCSASRMAIAGAEKKTKPNVIILLIDDLGYGDVGAFGCEDIPTPNMDRLAERGVKCTNSYVTNPPCSPSRCSLMMGMYAQRFGKYGMARGLPLPENKPTLAEYMRDAGYATGMVGKWDIGSPEQPPMKCGFMEVAKIPPTEGKNRYICINQDGSKGWRTDIEGDMMTDFIARHKNEPFFLYFSPQAVHSPSSEVPEELRKRSKASGKRRALAGNIISVDDQVGKLLTALEKYGLKKDTLIFLTGDNGPNLYEGGSSDPYRGGKGYGTQQEGWVHTPTIISHPGTIPQNSFYEGLMCTLDFYATTAAAADIPIPTHCDGVDLIPYLKRPDLGDAHPFLFWLNKDPTDPKHRHLTAVRWKKWRLYKHKNLGWQLFDLERDPKEKNDLADKHPEIVRKMASKHAEWAKTLAPVKTASANGLPQDTGGKVPVGYGWTYAVEINNKV</sequence>
<dbReference type="EC" id="3.1.6.1" evidence="3"/>
<comment type="similarity">
    <text evidence="1">Belongs to the sulfatase family.</text>
</comment>
<dbReference type="STRING" id="1941349.STSP1_00556"/>
<proteinExistence type="inferred from homology"/>
<dbReference type="InterPro" id="IPR000917">
    <property type="entry name" value="Sulfatase_N"/>
</dbReference>
<dbReference type="PROSITE" id="PS51318">
    <property type="entry name" value="TAT"/>
    <property type="match status" value="1"/>
</dbReference>
<organism evidence="3 4">
    <name type="scientific">Sedimentisphaera salicampi</name>
    <dbReference type="NCBI Taxonomy" id="1941349"/>
    <lineage>
        <taxon>Bacteria</taxon>
        <taxon>Pseudomonadati</taxon>
        <taxon>Planctomycetota</taxon>
        <taxon>Phycisphaerae</taxon>
        <taxon>Sedimentisphaerales</taxon>
        <taxon>Sedimentisphaeraceae</taxon>
        <taxon>Sedimentisphaera</taxon>
    </lineage>
</organism>
<dbReference type="PANTHER" id="PTHR42693:SF33">
    <property type="entry name" value="ARYLSULFATASE"/>
    <property type="match status" value="1"/>
</dbReference>
<feature type="domain" description="Sulfatase N-terminal" evidence="2">
    <location>
        <begin position="43"/>
        <end position="335"/>
    </location>
</feature>
<dbReference type="PANTHER" id="PTHR42693">
    <property type="entry name" value="ARYLSULFATASE FAMILY MEMBER"/>
    <property type="match status" value="1"/>
</dbReference>
<gene>
    <name evidence="3" type="primary">atsA_7</name>
    <name evidence="3" type="ORF">STSP1_00556</name>
</gene>
<reference evidence="4" key="1">
    <citation type="submission" date="2017-04" db="EMBL/GenBank/DDBJ databases">
        <title>Comparative genomics and description of representatives of a novel lineage of planctomycetes thriving in anoxic sediments.</title>
        <authorList>
            <person name="Spring S."/>
            <person name="Bunk B."/>
            <person name="Sproer C."/>
        </authorList>
    </citation>
    <scope>NUCLEOTIDE SEQUENCE [LARGE SCALE GENOMIC DNA]</scope>
    <source>
        <strain evidence="4">ST-PulAB-D4</strain>
    </source>
</reference>